<dbReference type="InterPro" id="IPR050204">
    <property type="entry name" value="AraC_XylS_family_regulators"/>
</dbReference>
<accession>A0A1Q2M8D3</accession>
<dbReference type="PROSITE" id="PS01124">
    <property type="entry name" value="HTH_ARAC_FAMILY_2"/>
    <property type="match status" value="1"/>
</dbReference>
<dbReference type="InterPro" id="IPR018060">
    <property type="entry name" value="HTH_AraC"/>
</dbReference>
<name>A0A1Q2M8D3_9GAMM</name>
<feature type="domain" description="HTH araC/xylS-type" evidence="4">
    <location>
        <begin position="251"/>
        <end position="349"/>
    </location>
</feature>
<reference evidence="5" key="1">
    <citation type="submission" date="2017-02" db="EMBL/GenBank/DDBJ databases">
        <title>Genome of Microbulbifer agarilyticus GP101.</title>
        <authorList>
            <person name="Jung J."/>
            <person name="Bae S.S."/>
            <person name="Baek K."/>
        </authorList>
    </citation>
    <scope>NUCLEOTIDE SEQUENCE [LARGE SCALE GENOMIC DNA]</scope>
    <source>
        <strain evidence="5">GP101</strain>
    </source>
</reference>
<dbReference type="GO" id="GO:0043565">
    <property type="term" value="F:sequence-specific DNA binding"/>
    <property type="evidence" value="ECO:0007669"/>
    <property type="project" value="InterPro"/>
</dbReference>
<keyword evidence="1" id="KW-0805">Transcription regulation</keyword>
<evidence type="ECO:0000256" key="2">
    <source>
        <dbReference type="ARBA" id="ARBA00023125"/>
    </source>
</evidence>
<organism evidence="5 6">
    <name type="scientific">Microbulbifer agarilyticus</name>
    <dbReference type="NCBI Taxonomy" id="260552"/>
    <lineage>
        <taxon>Bacteria</taxon>
        <taxon>Pseudomonadati</taxon>
        <taxon>Pseudomonadota</taxon>
        <taxon>Gammaproteobacteria</taxon>
        <taxon>Cellvibrionales</taxon>
        <taxon>Microbulbiferaceae</taxon>
        <taxon>Microbulbifer</taxon>
    </lineage>
</organism>
<dbReference type="GO" id="GO:0003700">
    <property type="term" value="F:DNA-binding transcription factor activity"/>
    <property type="evidence" value="ECO:0007669"/>
    <property type="project" value="InterPro"/>
</dbReference>
<dbReference type="STRING" id="260552.Mag101_15605"/>
<dbReference type="Gene3D" id="2.60.120.280">
    <property type="entry name" value="Regulatory protein AraC"/>
    <property type="match status" value="1"/>
</dbReference>
<dbReference type="KEGG" id="maga:Mag101_15605"/>
<evidence type="ECO:0000313" key="5">
    <source>
        <dbReference type="EMBL" id="AQQ68900.1"/>
    </source>
</evidence>
<keyword evidence="6" id="KW-1185">Reference proteome</keyword>
<evidence type="ECO:0000256" key="1">
    <source>
        <dbReference type="ARBA" id="ARBA00023015"/>
    </source>
</evidence>
<keyword evidence="2" id="KW-0238">DNA-binding</keyword>
<proteinExistence type="predicted"/>
<evidence type="ECO:0000313" key="6">
    <source>
        <dbReference type="Proteomes" id="UP000188219"/>
    </source>
</evidence>
<evidence type="ECO:0000259" key="4">
    <source>
        <dbReference type="PROSITE" id="PS01124"/>
    </source>
</evidence>
<protein>
    <recommendedName>
        <fullName evidence="4">HTH araC/xylS-type domain-containing protein</fullName>
    </recommendedName>
</protein>
<dbReference type="Pfam" id="PF02311">
    <property type="entry name" value="AraC_binding"/>
    <property type="match status" value="1"/>
</dbReference>
<sequence>MAVDDSAVSSAMIYLSYQSSGIAEDLLPQWSGERLRELFLKQPNAEEFIERWRGKFVPEVTLQKSELVTFINEFLAAHQHIDDYFESLTIFGHSRRTRGGLGDFLVRRPPGSSNNWGLLFTTEGRGRFNCVRQQFVARPGDMVLLAPGALYEFHRHLDEEHWNTYWLYCKPAEKVMNLMNWQELGPYIYHQAVPAVEMPRIQGIFQQLFELESPAEPLAQAVVENLAEQLFLRSFQYAQRAGGTIVDSRVKSALSYISDHLYEDFSIQDVADASSLSRARLSKLFKAYTGRSILQWRDERRMSDACQALAKNAGNVQAVAEAVGYDDPLYFSRKFHQIVGVSPRQYIQDRRGQLTGT</sequence>
<dbReference type="InterPro" id="IPR009057">
    <property type="entry name" value="Homeodomain-like_sf"/>
</dbReference>
<dbReference type="AlphaFoldDB" id="A0A1Q2M8D3"/>
<dbReference type="EMBL" id="CP019650">
    <property type="protein sequence ID" value="AQQ68900.1"/>
    <property type="molecule type" value="Genomic_DNA"/>
</dbReference>
<dbReference type="PANTHER" id="PTHR46796">
    <property type="entry name" value="HTH-TYPE TRANSCRIPTIONAL ACTIVATOR RHAS-RELATED"/>
    <property type="match status" value="1"/>
</dbReference>
<dbReference type="SMART" id="SM00342">
    <property type="entry name" value="HTH_ARAC"/>
    <property type="match status" value="1"/>
</dbReference>
<dbReference type="Pfam" id="PF12833">
    <property type="entry name" value="HTH_18"/>
    <property type="match status" value="1"/>
</dbReference>
<gene>
    <name evidence="5" type="ORF">Mag101_15605</name>
</gene>
<dbReference type="Proteomes" id="UP000188219">
    <property type="component" value="Chromosome"/>
</dbReference>
<evidence type="ECO:0000256" key="3">
    <source>
        <dbReference type="ARBA" id="ARBA00023163"/>
    </source>
</evidence>
<dbReference type="Gene3D" id="1.10.10.60">
    <property type="entry name" value="Homeodomain-like"/>
    <property type="match status" value="2"/>
</dbReference>
<dbReference type="SUPFAM" id="SSF51215">
    <property type="entry name" value="Regulatory protein AraC"/>
    <property type="match status" value="1"/>
</dbReference>
<keyword evidence="3" id="KW-0804">Transcription</keyword>
<dbReference type="SUPFAM" id="SSF46689">
    <property type="entry name" value="Homeodomain-like"/>
    <property type="match status" value="2"/>
</dbReference>
<dbReference type="InterPro" id="IPR037923">
    <property type="entry name" value="HTH-like"/>
</dbReference>
<dbReference type="InterPro" id="IPR003313">
    <property type="entry name" value="AraC-bd"/>
</dbReference>